<keyword evidence="1" id="KW-1277">Toxin-antitoxin system</keyword>
<dbReference type="EMBL" id="SAUZ01000015">
    <property type="protein sequence ID" value="RWR19488.1"/>
    <property type="molecule type" value="Genomic_DNA"/>
</dbReference>
<dbReference type="InterPro" id="IPR007712">
    <property type="entry name" value="RelE/ParE_toxin"/>
</dbReference>
<dbReference type="Proteomes" id="UP000284476">
    <property type="component" value="Unassembled WGS sequence"/>
</dbReference>
<dbReference type="RefSeq" id="WP_128209244.1">
    <property type="nucleotide sequence ID" value="NZ_JBHRSO010000063.1"/>
</dbReference>
<reference evidence="2 3" key="1">
    <citation type="submission" date="2019-01" db="EMBL/GenBank/DDBJ databases">
        <title>Sinorhodobacter populi sp. nov. isolated from the symptomatic bark tissue of Populus euramericana canker.</title>
        <authorList>
            <person name="Xu G."/>
        </authorList>
    </citation>
    <scope>NUCLEOTIDE SEQUENCE [LARGE SCALE GENOMIC DNA]</scope>
    <source>
        <strain evidence="2 3">SK2B-1</strain>
    </source>
</reference>
<proteinExistence type="predicted"/>
<dbReference type="Gene3D" id="3.30.2310.20">
    <property type="entry name" value="RelE-like"/>
    <property type="match status" value="1"/>
</dbReference>
<comment type="caution">
    <text evidence="2">The sequence shown here is derived from an EMBL/GenBank/DDBJ whole genome shotgun (WGS) entry which is preliminary data.</text>
</comment>
<accession>A0A443JG76</accession>
<dbReference type="Pfam" id="PF05016">
    <property type="entry name" value="ParE_toxin"/>
    <property type="match status" value="1"/>
</dbReference>
<dbReference type="InterPro" id="IPR035093">
    <property type="entry name" value="RelE/ParE_toxin_dom_sf"/>
</dbReference>
<evidence type="ECO:0000313" key="3">
    <source>
        <dbReference type="Proteomes" id="UP000284476"/>
    </source>
</evidence>
<organism evidence="2 3">
    <name type="scientific">Paenirhodobacter populi</name>
    <dbReference type="NCBI Taxonomy" id="2306993"/>
    <lineage>
        <taxon>Bacteria</taxon>
        <taxon>Pseudomonadati</taxon>
        <taxon>Pseudomonadota</taxon>
        <taxon>Alphaproteobacteria</taxon>
        <taxon>Rhodobacterales</taxon>
        <taxon>Rhodobacter group</taxon>
        <taxon>Paenirhodobacter</taxon>
    </lineage>
</organism>
<protein>
    <submittedName>
        <fullName evidence="2">Type II toxin-antitoxin system RelE/ParE family toxin</fullName>
    </submittedName>
</protein>
<reference evidence="2 3" key="2">
    <citation type="submission" date="2019-01" db="EMBL/GenBank/DDBJ databases">
        <authorList>
            <person name="Li Y."/>
        </authorList>
    </citation>
    <scope>NUCLEOTIDE SEQUENCE [LARGE SCALE GENOMIC DNA]</scope>
    <source>
        <strain evidence="2 3">SK2B-1</strain>
    </source>
</reference>
<evidence type="ECO:0000256" key="1">
    <source>
        <dbReference type="ARBA" id="ARBA00022649"/>
    </source>
</evidence>
<name>A0A443JG76_9RHOB</name>
<sequence length="106" mass="11816">MTYRIRFHPWVADDLDWIAGWISDHAGSSGAAAKLDEIEQVIGSLAVTPHKRNRRDEIAQGLRAIPAGRQGIIVFAIDDDDIRDALIYAVGYGGWIEFGRARRVVE</sequence>
<dbReference type="AlphaFoldDB" id="A0A443JG76"/>
<gene>
    <name evidence="2" type="ORF">D2T30_13245</name>
</gene>
<evidence type="ECO:0000313" key="2">
    <source>
        <dbReference type="EMBL" id="RWR19488.1"/>
    </source>
</evidence>